<protein>
    <submittedName>
        <fullName evidence="2">Uncharacterized protein</fullName>
    </submittedName>
</protein>
<proteinExistence type="predicted"/>
<evidence type="ECO:0000313" key="3">
    <source>
        <dbReference type="Proteomes" id="UP000005237"/>
    </source>
</evidence>
<feature type="compositionally biased region" description="Acidic residues" evidence="1">
    <location>
        <begin position="638"/>
        <end position="661"/>
    </location>
</feature>
<dbReference type="OMA" id="ARITIDY"/>
<dbReference type="EnsemblMetazoa" id="CJA16200.1">
    <property type="protein sequence ID" value="CJA16200.1"/>
    <property type="gene ID" value="WBGene00135404"/>
</dbReference>
<organism evidence="2 3">
    <name type="scientific">Caenorhabditis japonica</name>
    <dbReference type="NCBI Taxonomy" id="281687"/>
    <lineage>
        <taxon>Eukaryota</taxon>
        <taxon>Metazoa</taxon>
        <taxon>Ecdysozoa</taxon>
        <taxon>Nematoda</taxon>
        <taxon>Chromadorea</taxon>
        <taxon>Rhabditida</taxon>
        <taxon>Rhabditina</taxon>
        <taxon>Rhabditomorpha</taxon>
        <taxon>Rhabditoidea</taxon>
        <taxon>Rhabditidae</taxon>
        <taxon>Peloderinae</taxon>
        <taxon>Caenorhabditis</taxon>
    </lineage>
</organism>
<evidence type="ECO:0000256" key="1">
    <source>
        <dbReference type="SAM" id="MobiDB-lite"/>
    </source>
</evidence>
<name>A0A8R1I276_CAEJA</name>
<dbReference type="Proteomes" id="UP000005237">
    <property type="component" value="Unassembled WGS sequence"/>
</dbReference>
<feature type="compositionally biased region" description="Basic and acidic residues" evidence="1">
    <location>
        <begin position="676"/>
        <end position="691"/>
    </location>
</feature>
<reference evidence="2" key="2">
    <citation type="submission" date="2022-06" db="UniProtKB">
        <authorList>
            <consortium name="EnsemblMetazoa"/>
        </authorList>
    </citation>
    <scope>IDENTIFICATION</scope>
    <source>
        <strain evidence="2">DF5081</strain>
    </source>
</reference>
<keyword evidence="3" id="KW-1185">Reference proteome</keyword>
<accession>A0A8R1I276</accession>
<sequence length="691" mass="80289">MSEHVEIVTNEEEIAIEEGEPIIEEVIDSMNEPIEVEQVEWMGTTEVLEEHGAAEEYYSPDDILEQSIVDFDDREPYQSYLPIRHGIPVLSLNLPDLMSKVSNFSGTEKLIQCFNKKCQRQISFSGFLYTIKNYVSEAQWNNWLCVNPHCFGEVRTTPDMLELRVVNPHSNDCMPDELQIRIRVAVYDLRLMAEFTDIPLEAIYGALENRIKTEFPDAIDIFPPFEALKATLDDHRINKIYRKRFEMQNLRDKQKKLNMTPDEVVYTENASGLIKFRRTKPFPPSICIECNDQLISDHLPSQDNLIAHYMYTHGKRMTIERFEFKDLNMFDQYLRELNLVSRHKMRRMGLADENMYFLCQHDDRLSKSGVGRASRLQQQNCHCTAFIRIFDWRIVSKREASKIVVDYCLEHQIHDQDNSILSSREEIDYYTPEVFARDMDERRIRNQKIMESEGARVKRPLELKSFIPSGRARPQYGARALAPPLSAQMAAGNRQPFVDMFDERFQTKSRSRAKFSQSIRTACPKPENEQTSAQAVEASRIFMQHKAISRTTERQNFRDIYAFNAVCKLEDASQALLARMQNCQSARVALAYREKINEILKHANNDPALSETASQEDCDNSWVLAKYRGRGKKRGRVEEEEEEEEEEEREDGEDVEEEERDDAVGSATPMDTELDPVEKKIAIEMKADTIS</sequence>
<evidence type="ECO:0000313" key="2">
    <source>
        <dbReference type="EnsemblMetazoa" id="CJA16200.1"/>
    </source>
</evidence>
<feature type="region of interest" description="Disordered" evidence="1">
    <location>
        <begin position="631"/>
        <end position="691"/>
    </location>
</feature>
<dbReference type="AlphaFoldDB" id="A0A8R1I276"/>
<reference evidence="3" key="1">
    <citation type="submission" date="2010-08" db="EMBL/GenBank/DDBJ databases">
        <authorList>
            <consortium name="Caenorhabditis japonica Sequencing Consortium"/>
            <person name="Wilson R.K."/>
        </authorList>
    </citation>
    <scope>NUCLEOTIDE SEQUENCE [LARGE SCALE GENOMIC DNA]</scope>
    <source>
        <strain evidence="3">DF5081</strain>
    </source>
</reference>